<feature type="transmembrane region" description="Helical" evidence="2">
    <location>
        <begin position="38"/>
        <end position="62"/>
    </location>
</feature>
<feature type="transmembrane region" description="Helical" evidence="2">
    <location>
        <begin position="12"/>
        <end position="32"/>
    </location>
</feature>
<name>A0A5C6LIG7_9BACT</name>
<dbReference type="OrthoDB" id="9809908at2"/>
<evidence type="ECO:0000256" key="1">
    <source>
        <dbReference type="SAM" id="Coils"/>
    </source>
</evidence>
<evidence type="ECO:0000256" key="2">
    <source>
        <dbReference type="SAM" id="Phobius"/>
    </source>
</evidence>
<evidence type="ECO:0000313" key="5">
    <source>
        <dbReference type="Proteomes" id="UP000318815"/>
    </source>
</evidence>
<keyword evidence="2" id="KW-0472">Membrane</keyword>
<reference evidence="4 5" key="1">
    <citation type="submission" date="2019-08" db="EMBL/GenBank/DDBJ databases">
        <title>Whole genome sequencing of chitin degrading bacteria Chitinophaga pinensis YS16.</title>
        <authorList>
            <person name="Singh R.P."/>
            <person name="Manchanda G."/>
            <person name="Maurya I.K."/>
            <person name="Joshi N.K."/>
            <person name="Srivastava A.K."/>
        </authorList>
    </citation>
    <scope>NUCLEOTIDE SEQUENCE [LARGE SCALE GENOMIC DNA]</scope>
    <source>
        <strain evidence="4 5">YS-16</strain>
    </source>
</reference>
<dbReference type="InterPro" id="IPR010559">
    <property type="entry name" value="Sig_transdc_His_kin_internal"/>
</dbReference>
<dbReference type="Gene3D" id="3.30.565.10">
    <property type="entry name" value="Histidine kinase-like ATPase, C-terminal domain"/>
    <property type="match status" value="1"/>
</dbReference>
<feature type="domain" description="Signal transduction histidine kinase internal region" evidence="3">
    <location>
        <begin position="163"/>
        <end position="238"/>
    </location>
</feature>
<accession>A0A5C6LIG7</accession>
<keyword evidence="1" id="KW-0175">Coiled coil</keyword>
<dbReference type="GO" id="GO:0016020">
    <property type="term" value="C:membrane"/>
    <property type="evidence" value="ECO:0007669"/>
    <property type="project" value="InterPro"/>
</dbReference>
<dbReference type="InterPro" id="IPR036890">
    <property type="entry name" value="HATPase_C_sf"/>
</dbReference>
<dbReference type="PANTHER" id="PTHR34220">
    <property type="entry name" value="SENSOR HISTIDINE KINASE YPDA"/>
    <property type="match status" value="1"/>
</dbReference>
<dbReference type="InterPro" id="IPR050640">
    <property type="entry name" value="Bact_2-comp_sensor_kinase"/>
</dbReference>
<keyword evidence="2" id="KW-1133">Transmembrane helix</keyword>
<dbReference type="GO" id="GO:0000155">
    <property type="term" value="F:phosphorelay sensor kinase activity"/>
    <property type="evidence" value="ECO:0007669"/>
    <property type="project" value="InterPro"/>
</dbReference>
<gene>
    <name evidence="4" type="ORF">FEF09_28390</name>
</gene>
<feature type="coiled-coil region" evidence="1">
    <location>
        <begin position="138"/>
        <end position="167"/>
    </location>
</feature>
<dbReference type="AlphaFoldDB" id="A0A5C6LIG7"/>
<sequence>MKMSPLVRELIRYCWVLASISAASAIMFIIVFRLGNGAIWGVAFMTGVRSLMTGLSSVWIIVLLRKYVPFQTKKQERITRYIAGYLLTCCLFSLTIPMEAYFDAAKEHFTFLQRLPAVLLQGFWNNLLVIVTHNLVILRFEKENIELENSRLKAANLESANLLLKQQIHPHFLFNALSMLKSLYKTDIQAGEAYLSHLVNFLRASLAEPQSRATRLSDEIKLCNDYLEMQKIRFEDALHCTIDIPEKVLSTGFVPAFSLQSLIENAIKHNEATEASPLHITVYYQEGWIITENNLQVRKHIDSQSGKGLINLVERYRILSGDEVIISQDLHTFSVSIKVLSNEGSDHRG</sequence>
<dbReference type="Proteomes" id="UP000318815">
    <property type="component" value="Unassembled WGS sequence"/>
</dbReference>
<dbReference type="PANTHER" id="PTHR34220:SF7">
    <property type="entry name" value="SENSOR HISTIDINE KINASE YPDA"/>
    <property type="match status" value="1"/>
</dbReference>
<evidence type="ECO:0000313" key="4">
    <source>
        <dbReference type="EMBL" id="TWV92216.1"/>
    </source>
</evidence>
<dbReference type="Pfam" id="PF06580">
    <property type="entry name" value="His_kinase"/>
    <property type="match status" value="1"/>
</dbReference>
<dbReference type="EMBL" id="VOHS01000068">
    <property type="protein sequence ID" value="TWV92216.1"/>
    <property type="molecule type" value="Genomic_DNA"/>
</dbReference>
<protein>
    <recommendedName>
        <fullName evidence="3">Signal transduction histidine kinase internal region domain-containing protein</fullName>
    </recommendedName>
</protein>
<proteinExistence type="predicted"/>
<keyword evidence="5" id="KW-1185">Reference proteome</keyword>
<keyword evidence="2" id="KW-0812">Transmembrane</keyword>
<comment type="caution">
    <text evidence="4">The sequence shown here is derived from an EMBL/GenBank/DDBJ whole genome shotgun (WGS) entry which is preliminary data.</text>
</comment>
<organism evidence="4 5">
    <name type="scientific">Chitinophaga pinensis</name>
    <dbReference type="NCBI Taxonomy" id="79329"/>
    <lineage>
        <taxon>Bacteria</taxon>
        <taxon>Pseudomonadati</taxon>
        <taxon>Bacteroidota</taxon>
        <taxon>Chitinophagia</taxon>
        <taxon>Chitinophagales</taxon>
        <taxon>Chitinophagaceae</taxon>
        <taxon>Chitinophaga</taxon>
    </lineage>
</organism>
<evidence type="ECO:0000259" key="3">
    <source>
        <dbReference type="Pfam" id="PF06580"/>
    </source>
</evidence>
<feature type="transmembrane region" description="Helical" evidence="2">
    <location>
        <begin position="82"/>
        <end position="102"/>
    </location>
</feature>
<feature type="transmembrane region" description="Helical" evidence="2">
    <location>
        <begin position="122"/>
        <end position="140"/>
    </location>
</feature>